<proteinExistence type="predicted"/>
<sequence length="54" mass="5843">MEGQSFTLQDPKDTSFFVTAMEVARNHLKVMACGGGGGIDIHSEMYSLLSEAFS</sequence>
<dbReference type="EMBL" id="VSRR010019571">
    <property type="protein sequence ID" value="MPC62353.1"/>
    <property type="molecule type" value="Genomic_DNA"/>
</dbReference>
<protein>
    <submittedName>
        <fullName evidence="1">Uncharacterized protein</fullName>
    </submittedName>
</protein>
<evidence type="ECO:0000313" key="2">
    <source>
        <dbReference type="Proteomes" id="UP000324222"/>
    </source>
</evidence>
<comment type="caution">
    <text evidence="1">The sequence shown here is derived from an EMBL/GenBank/DDBJ whole genome shotgun (WGS) entry which is preliminary data.</text>
</comment>
<keyword evidence="2" id="KW-1185">Reference proteome</keyword>
<dbReference type="Proteomes" id="UP000324222">
    <property type="component" value="Unassembled WGS sequence"/>
</dbReference>
<organism evidence="1 2">
    <name type="scientific">Portunus trituberculatus</name>
    <name type="common">Swimming crab</name>
    <name type="synonym">Neptunus trituberculatus</name>
    <dbReference type="NCBI Taxonomy" id="210409"/>
    <lineage>
        <taxon>Eukaryota</taxon>
        <taxon>Metazoa</taxon>
        <taxon>Ecdysozoa</taxon>
        <taxon>Arthropoda</taxon>
        <taxon>Crustacea</taxon>
        <taxon>Multicrustacea</taxon>
        <taxon>Malacostraca</taxon>
        <taxon>Eumalacostraca</taxon>
        <taxon>Eucarida</taxon>
        <taxon>Decapoda</taxon>
        <taxon>Pleocyemata</taxon>
        <taxon>Brachyura</taxon>
        <taxon>Eubrachyura</taxon>
        <taxon>Portunoidea</taxon>
        <taxon>Portunidae</taxon>
        <taxon>Portuninae</taxon>
        <taxon>Portunus</taxon>
    </lineage>
</organism>
<accession>A0A5B7GXE7</accession>
<evidence type="ECO:0000313" key="1">
    <source>
        <dbReference type="EMBL" id="MPC62353.1"/>
    </source>
</evidence>
<gene>
    <name evidence="1" type="ORF">E2C01_056437</name>
</gene>
<reference evidence="1 2" key="1">
    <citation type="submission" date="2019-05" db="EMBL/GenBank/DDBJ databases">
        <title>Another draft genome of Portunus trituberculatus and its Hox gene families provides insights of decapod evolution.</title>
        <authorList>
            <person name="Jeong J.-H."/>
            <person name="Song I."/>
            <person name="Kim S."/>
            <person name="Choi T."/>
            <person name="Kim D."/>
            <person name="Ryu S."/>
            <person name="Kim W."/>
        </authorList>
    </citation>
    <scope>NUCLEOTIDE SEQUENCE [LARGE SCALE GENOMIC DNA]</scope>
    <source>
        <tissue evidence="1">Muscle</tissue>
    </source>
</reference>
<dbReference type="AlphaFoldDB" id="A0A5B7GXE7"/>
<name>A0A5B7GXE7_PORTR</name>